<protein>
    <submittedName>
        <fullName evidence="1">Uncharacterized protein</fullName>
    </submittedName>
</protein>
<dbReference type="RefSeq" id="WP_160633701.1">
    <property type="nucleotide sequence ID" value="NZ_WWNE01000009.1"/>
</dbReference>
<gene>
    <name evidence="1" type="ORF">GQN54_11520</name>
</gene>
<accession>A0A6N9NLI3</accession>
<dbReference type="EMBL" id="WWNE01000009">
    <property type="protein sequence ID" value="NBG66744.1"/>
    <property type="molecule type" value="Genomic_DNA"/>
</dbReference>
<organism evidence="1 2">
    <name type="scientific">Acidiluteibacter ferrifornacis</name>
    <dbReference type="NCBI Taxonomy" id="2692424"/>
    <lineage>
        <taxon>Bacteria</taxon>
        <taxon>Pseudomonadati</taxon>
        <taxon>Bacteroidota</taxon>
        <taxon>Flavobacteriia</taxon>
        <taxon>Flavobacteriales</taxon>
        <taxon>Cryomorphaceae</taxon>
        <taxon>Acidiluteibacter</taxon>
    </lineage>
</organism>
<keyword evidence="2" id="KW-1185">Reference proteome</keyword>
<dbReference type="Proteomes" id="UP000470771">
    <property type="component" value="Unassembled WGS sequence"/>
</dbReference>
<name>A0A6N9NLI3_9FLAO</name>
<proteinExistence type="predicted"/>
<evidence type="ECO:0000313" key="1">
    <source>
        <dbReference type="EMBL" id="NBG66744.1"/>
    </source>
</evidence>
<comment type="caution">
    <text evidence="1">The sequence shown here is derived from an EMBL/GenBank/DDBJ whole genome shotgun (WGS) entry which is preliminary data.</text>
</comment>
<sequence length="129" mass="14599">MNFWRRFKFFAVGLTLGTLVVYVIFGSRDLTSWTPQGRVLITIKQAEFKASDKAECQIACIGLERDSISKILIKGADVDFKNSETQKKPCPIYDITIADAQLHYKLEMCERDSLVNLLSIDKVGIECDC</sequence>
<evidence type="ECO:0000313" key="2">
    <source>
        <dbReference type="Proteomes" id="UP000470771"/>
    </source>
</evidence>
<reference evidence="1 2" key="1">
    <citation type="submission" date="2019-12" db="EMBL/GenBank/DDBJ databases">
        <authorList>
            <person name="Zhao J."/>
        </authorList>
    </citation>
    <scope>NUCLEOTIDE SEQUENCE [LARGE SCALE GENOMIC DNA]</scope>
    <source>
        <strain evidence="1 2">S-15</strain>
    </source>
</reference>
<dbReference type="AlphaFoldDB" id="A0A6N9NLI3"/>